<organism evidence="1 2">
    <name type="scientific">Dickeya chrysanthemi (strain Ech1591)</name>
    <name type="common">Dickeya zeae (strain Ech1591)</name>
    <dbReference type="NCBI Taxonomy" id="561229"/>
    <lineage>
        <taxon>Bacteria</taxon>
        <taxon>Pseudomonadati</taxon>
        <taxon>Pseudomonadota</taxon>
        <taxon>Gammaproteobacteria</taxon>
        <taxon>Enterobacterales</taxon>
        <taxon>Pectobacteriaceae</taxon>
        <taxon>Dickeya</taxon>
    </lineage>
</organism>
<accession>C6CF95</accession>
<name>C6CF95_DICC1</name>
<dbReference type="KEGG" id="dze:Dd1591_1592"/>
<reference evidence="1 2" key="1">
    <citation type="submission" date="2009-06" db="EMBL/GenBank/DDBJ databases">
        <title>Complete sequence of Dickeya zeae Ech1591.</title>
        <authorList>
            <consortium name="US DOE Joint Genome Institute"/>
            <person name="Lucas S."/>
            <person name="Copeland A."/>
            <person name="Lapidus A."/>
            <person name="Glavina del Rio T."/>
            <person name="Tice H."/>
            <person name="Bruce D."/>
            <person name="Goodwin L."/>
            <person name="Pitluck S."/>
            <person name="Chertkov O."/>
            <person name="Brettin T."/>
            <person name="Detter J.C."/>
            <person name="Han C."/>
            <person name="Larimer F."/>
            <person name="Land M."/>
            <person name="Hauser L."/>
            <person name="Kyrpides N."/>
            <person name="Ovchinnikova G."/>
            <person name="Balakrishnan V."/>
            <person name="Glasner J."/>
            <person name="Perna N.T."/>
        </authorList>
    </citation>
    <scope>NUCLEOTIDE SEQUENCE [LARGE SCALE GENOMIC DNA]</scope>
    <source>
        <strain evidence="1 2">Ech1591</strain>
    </source>
</reference>
<gene>
    <name evidence="1" type="ordered locus">Dd1591_1592</name>
</gene>
<proteinExistence type="predicted"/>
<dbReference type="Proteomes" id="UP000002735">
    <property type="component" value="Chromosome"/>
</dbReference>
<sequence>MVESFPGRNSQQIRSFLPPCRGGGSLSRFTFSLSPYFFNTFYSVISASFSHTNAKHIAITASVTAVFTHWFSSSHLNCGLIRKPNLICEQNTVGLSRSVSETNCKVPLWEDKKQ</sequence>
<dbReference type="AlphaFoldDB" id="C6CF95"/>
<dbReference type="eggNOG" id="ENOG5031DVN">
    <property type="taxonomic scope" value="Bacteria"/>
</dbReference>
<evidence type="ECO:0000313" key="1">
    <source>
        <dbReference type="EMBL" id="ACT06446.1"/>
    </source>
</evidence>
<evidence type="ECO:0000313" key="2">
    <source>
        <dbReference type="Proteomes" id="UP000002735"/>
    </source>
</evidence>
<dbReference type="EMBL" id="CP001655">
    <property type="protein sequence ID" value="ACT06446.1"/>
    <property type="molecule type" value="Genomic_DNA"/>
</dbReference>
<protein>
    <submittedName>
        <fullName evidence="1">Uncharacterized protein</fullName>
    </submittedName>
</protein>
<dbReference type="HOGENOM" id="CLU_2315790_0_0_6"/>